<comment type="caution">
    <text evidence="3">The sequence shown here is derived from an EMBL/GenBank/DDBJ whole genome shotgun (WGS) entry which is preliminary data.</text>
</comment>
<feature type="coiled-coil region" evidence="1">
    <location>
        <begin position="101"/>
        <end position="135"/>
    </location>
</feature>
<dbReference type="OrthoDB" id="4156714at2759"/>
<accession>A0A1J9R799</accession>
<dbReference type="Proteomes" id="UP000183809">
    <property type="component" value="Unassembled WGS sequence"/>
</dbReference>
<gene>
    <name evidence="3" type="ORF">BKCO1_1100043</name>
</gene>
<feature type="compositionally biased region" description="Basic and acidic residues" evidence="2">
    <location>
        <begin position="36"/>
        <end position="66"/>
    </location>
</feature>
<evidence type="ECO:0000256" key="1">
    <source>
        <dbReference type="SAM" id="Coils"/>
    </source>
</evidence>
<keyword evidence="1" id="KW-0175">Coiled coil</keyword>
<sequence length="422" mass="48263">MESIANVFSFFNPSKPSRYQQHLAMMRSTSLNPDPGSRRNPAEELNKNHGGELGRIHNGEVDRNHDVKAGEGSALSLKQENRLLSKNNHLQEALWRAVSERATAEKTMRAMEEKISALEERNALLNSELDQVQGKLNSSIVDLRKAQLSSFKQTQTGWFVEEDSQVHHALTQLYKDVRYWAKAYAVKSLHLFRDFPGHLDTPTSNFLSRVATFNSYDDFVGFKHPFLILAALVSEVLSTFVFNDYFWMHNGESANVLRDTFYRLCSANATDARTWRALLSRAVFPHPVDSLKSRYNHLMHVIRRDIASMFIRQMGQDEDHRCSLELQQLIIRAMKLSHRLQTQRADYVWCPPSDLLGTRFDVRSPKLAADRLVKLEDEDDKSHNGKNIQLVVSPAVEKFGDSNGENLDTSRFLTKAVVFLDV</sequence>
<proteinExistence type="predicted"/>
<evidence type="ECO:0000313" key="3">
    <source>
        <dbReference type="EMBL" id="OJD36464.1"/>
    </source>
</evidence>
<dbReference type="STRING" id="236234.A0A1J9R799"/>
<protein>
    <submittedName>
        <fullName evidence="3">Kinesin heavy chain</fullName>
    </submittedName>
</protein>
<dbReference type="GeneID" id="31010658"/>
<keyword evidence="4" id="KW-1185">Reference proteome</keyword>
<dbReference type="EMBL" id="MNUE01000011">
    <property type="protein sequence ID" value="OJD36464.1"/>
    <property type="molecule type" value="Genomic_DNA"/>
</dbReference>
<evidence type="ECO:0000256" key="2">
    <source>
        <dbReference type="SAM" id="MobiDB-lite"/>
    </source>
</evidence>
<evidence type="ECO:0000313" key="4">
    <source>
        <dbReference type="Proteomes" id="UP000183809"/>
    </source>
</evidence>
<dbReference type="AlphaFoldDB" id="A0A1J9R799"/>
<dbReference type="RefSeq" id="XP_020132724.1">
    <property type="nucleotide sequence ID" value="XM_020270399.1"/>
</dbReference>
<organism evidence="3 4">
    <name type="scientific">Diplodia corticola</name>
    <dbReference type="NCBI Taxonomy" id="236234"/>
    <lineage>
        <taxon>Eukaryota</taxon>
        <taxon>Fungi</taxon>
        <taxon>Dikarya</taxon>
        <taxon>Ascomycota</taxon>
        <taxon>Pezizomycotina</taxon>
        <taxon>Dothideomycetes</taxon>
        <taxon>Dothideomycetes incertae sedis</taxon>
        <taxon>Botryosphaeriales</taxon>
        <taxon>Botryosphaeriaceae</taxon>
        <taxon>Diplodia</taxon>
    </lineage>
</organism>
<feature type="region of interest" description="Disordered" evidence="2">
    <location>
        <begin position="28"/>
        <end position="66"/>
    </location>
</feature>
<name>A0A1J9R799_9PEZI</name>
<reference evidence="3 4" key="1">
    <citation type="submission" date="2016-10" db="EMBL/GenBank/DDBJ databases">
        <title>Proteomics and genomics reveal pathogen-plant mechanisms compatible with a hemibiotrophic lifestyle of Diplodia corticola.</title>
        <authorList>
            <person name="Fernandes I."/>
            <person name="De Jonge R."/>
            <person name="Van De Peer Y."/>
            <person name="Devreese B."/>
            <person name="Alves A."/>
            <person name="Esteves A.C."/>
        </authorList>
    </citation>
    <scope>NUCLEOTIDE SEQUENCE [LARGE SCALE GENOMIC DNA]</scope>
    <source>
        <strain evidence="3 4">CBS 112549</strain>
    </source>
</reference>